<sequence length="861" mass="92892">MGLGDGPADEFEEYVQDATVSAALRDWAAGLGVTVSPPSRTARRRGRSDADLVPVIVERHDGRDAAQLYVKVLPSREAARETARHAAARDVDPGFAERHLVRQPYPRHPVGDGRYLMFQDIAHGAEQVVPLAEVEDEQLIDAYRTVLDRIQSGWHRQGRRRRRTTVGEFVRRELTDAGALVDVRESVRALGLRDLDADWLVDEATGTVVPNPLRLPEPHSPFHDDPLDQLCAVSHGDLHSRNVLFPCSRRGRVEVTKFCLVDTDRFATDAPLTRDLVSLMLDAVLPDIAAGMTTVQADALRALLIDPAERASDRLPPLPAGVIRSCYQVGLAAASEGNWRGEWRAQYLLSLASQALICCTYDDAGPAGRAWYFRLAAHAAEAYRREFRPTVVPPPAESLPAVPSVGSAGATRPSRTRNDPSVRFEGTGPQPSQQNRGGPLDRARPEQAKQSVDIGLPPWPFDPVIISDGGVPAWWHEVTTSSSARPAEEGNTPRFHEGAAPTGNAPGAVTGDLPGTATGNAAGADRVGGTGRSTVRGGKRRGIRSEPRHAVARSPQAIPRPRQPVEGESLPGTPPPPQTRLAPRLRVLLVILLGGASLASLVTVGTATVRDRGEEPAPPATGAPPGVTPPSATPGGSDAPARLADLALMVAGLRPTPVAGTYTVVCRRIWSPNDLAPGIDPARYRDEQLWWSARLSGRRVVTPVVKGRRSSGPTMSRYRQGDLTEIPSLPSADPAELREQLAAQLGELPPELRSTAGMLHLVSRLFRYHLLDPGQRSALLYELAATPGIRYRGAYPDRADRPGLAFSADDSQGRRETLLFDPASGELLSHETTSVTGEQTLGYQLFLTRTRTDTTDGPRCA</sequence>
<dbReference type="EMBL" id="FMHT01000003">
    <property type="protein sequence ID" value="SCL28713.1"/>
    <property type="molecule type" value="Genomic_DNA"/>
</dbReference>
<feature type="region of interest" description="Disordered" evidence="1">
    <location>
        <begin position="481"/>
        <end position="580"/>
    </location>
</feature>
<proteinExistence type="predicted"/>
<feature type="compositionally biased region" description="Pro residues" evidence="1">
    <location>
        <begin position="616"/>
        <end position="632"/>
    </location>
</feature>
<dbReference type="STRING" id="145857.GA0070616_3746"/>
<feature type="region of interest" description="Disordered" evidence="1">
    <location>
        <begin position="394"/>
        <end position="458"/>
    </location>
</feature>
<gene>
    <name evidence="2" type="ORF">GA0070616_3746</name>
</gene>
<dbReference type="RefSeq" id="WP_091084168.1">
    <property type="nucleotide sequence ID" value="NZ_FMHT01000003.1"/>
</dbReference>
<reference evidence="2 3" key="1">
    <citation type="submission" date="2016-06" db="EMBL/GenBank/DDBJ databases">
        <authorList>
            <person name="Kjaerup R.B."/>
            <person name="Dalgaard T.S."/>
            <person name="Juul-Madsen H.R."/>
        </authorList>
    </citation>
    <scope>NUCLEOTIDE SEQUENCE [LARGE SCALE GENOMIC DNA]</scope>
    <source>
        <strain evidence="2 3">DSM 43818</strain>
    </source>
</reference>
<protein>
    <submittedName>
        <fullName evidence="2">Uncharacterized protein</fullName>
    </submittedName>
</protein>
<feature type="region of interest" description="Disordered" evidence="1">
    <location>
        <begin position="609"/>
        <end position="640"/>
    </location>
</feature>
<dbReference type="Proteomes" id="UP000199699">
    <property type="component" value="Unassembled WGS sequence"/>
</dbReference>
<name>A0A1C6SH01_9ACTN</name>
<evidence type="ECO:0000313" key="2">
    <source>
        <dbReference type="EMBL" id="SCL28713.1"/>
    </source>
</evidence>
<dbReference type="OrthoDB" id="4349880at2"/>
<evidence type="ECO:0000313" key="3">
    <source>
        <dbReference type="Proteomes" id="UP000199699"/>
    </source>
</evidence>
<keyword evidence="3" id="KW-1185">Reference proteome</keyword>
<accession>A0A1C6SH01</accession>
<organism evidence="2 3">
    <name type="scientific">Micromonospora nigra</name>
    <dbReference type="NCBI Taxonomy" id="145857"/>
    <lineage>
        <taxon>Bacteria</taxon>
        <taxon>Bacillati</taxon>
        <taxon>Actinomycetota</taxon>
        <taxon>Actinomycetes</taxon>
        <taxon>Micromonosporales</taxon>
        <taxon>Micromonosporaceae</taxon>
        <taxon>Micromonospora</taxon>
    </lineage>
</organism>
<dbReference type="AlphaFoldDB" id="A0A1C6SH01"/>
<evidence type="ECO:0000256" key="1">
    <source>
        <dbReference type="SAM" id="MobiDB-lite"/>
    </source>
</evidence>